<dbReference type="InterPro" id="IPR008271">
    <property type="entry name" value="Ser/Thr_kinase_AS"/>
</dbReference>
<dbReference type="CDD" id="cd07834">
    <property type="entry name" value="STKc_MAPK"/>
    <property type="match status" value="1"/>
</dbReference>
<dbReference type="PANTHER" id="PTHR24055">
    <property type="entry name" value="MITOGEN-ACTIVATED PROTEIN KINASE"/>
    <property type="match status" value="1"/>
</dbReference>
<dbReference type="KEGG" id="ngr:NAEGRDRAFT_31331"/>
<dbReference type="FunFam" id="3.30.200.20:FF:000046">
    <property type="entry name" value="Mitogen-activated protein kinase"/>
    <property type="match status" value="1"/>
</dbReference>
<dbReference type="Gene3D" id="1.10.510.10">
    <property type="entry name" value="Transferase(Phosphotransferase) domain 1"/>
    <property type="match status" value="1"/>
</dbReference>
<dbReference type="FunCoup" id="D2V652">
    <property type="interactions" value="510"/>
</dbReference>
<dbReference type="InterPro" id="IPR017441">
    <property type="entry name" value="Protein_kinase_ATP_BS"/>
</dbReference>
<dbReference type="Pfam" id="PF00069">
    <property type="entry name" value="Pkinase"/>
    <property type="match status" value="1"/>
</dbReference>
<proteinExistence type="inferred from homology"/>
<evidence type="ECO:0000256" key="6">
    <source>
        <dbReference type="ARBA" id="ARBA00022777"/>
    </source>
</evidence>
<dbReference type="VEuPathDB" id="AmoebaDB:NAEGRDRAFT_31331"/>
<keyword evidence="12" id="KW-1185">Reference proteome</keyword>
<protein>
    <recommendedName>
        <fullName evidence="2">mitogen-activated protein kinase</fullName>
        <ecNumber evidence="2">2.7.11.24</ecNumber>
    </recommendedName>
</protein>
<comment type="cofactor">
    <cofactor evidence="1">
        <name>Mg(2+)</name>
        <dbReference type="ChEBI" id="CHEBI:18420"/>
    </cofactor>
</comment>
<dbReference type="STRING" id="5762.D2V652"/>
<keyword evidence="3 9" id="KW-0723">Serine/threonine-protein kinase</keyword>
<evidence type="ECO:0000256" key="8">
    <source>
        <dbReference type="PROSITE-ProRule" id="PRU10141"/>
    </source>
</evidence>
<dbReference type="OMA" id="TMHSADI"/>
<comment type="similarity">
    <text evidence="9">Belongs to the protein kinase superfamily.</text>
</comment>
<evidence type="ECO:0000256" key="4">
    <source>
        <dbReference type="ARBA" id="ARBA00022679"/>
    </source>
</evidence>
<dbReference type="Proteomes" id="UP000006671">
    <property type="component" value="Unassembled WGS sequence"/>
</dbReference>
<keyword evidence="6" id="KW-0418">Kinase</keyword>
<dbReference type="PRINTS" id="PR01773">
    <property type="entry name" value="P38MAPKINASE"/>
</dbReference>
<keyword evidence="7 8" id="KW-0067">ATP-binding</keyword>
<dbReference type="InterPro" id="IPR011009">
    <property type="entry name" value="Kinase-like_dom_sf"/>
</dbReference>
<dbReference type="GO" id="GO:0005524">
    <property type="term" value="F:ATP binding"/>
    <property type="evidence" value="ECO:0007669"/>
    <property type="project" value="UniProtKB-UniRule"/>
</dbReference>
<reference evidence="11 12" key="1">
    <citation type="journal article" date="2010" name="Cell">
        <title>The genome of Naegleria gruberi illuminates early eukaryotic versatility.</title>
        <authorList>
            <person name="Fritz-Laylin L.K."/>
            <person name="Prochnik S.E."/>
            <person name="Ginger M.L."/>
            <person name="Dacks J.B."/>
            <person name="Carpenter M.L."/>
            <person name="Field M.C."/>
            <person name="Kuo A."/>
            <person name="Paredez A."/>
            <person name="Chapman J."/>
            <person name="Pham J."/>
            <person name="Shu S."/>
            <person name="Neupane R."/>
            <person name="Cipriano M."/>
            <person name="Mancuso J."/>
            <person name="Tu H."/>
            <person name="Salamov A."/>
            <person name="Lindquist E."/>
            <person name="Shapiro H."/>
            <person name="Lucas S."/>
            <person name="Grigoriev I.V."/>
            <person name="Cande W.Z."/>
            <person name="Fulton C."/>
            <person name="Rokhsar D.S."/>
            <person name="Dawson S.C."/>
        </authorList>
    </citation>
    <scope>NUCLEOTIDE SEQUENCE [LARGE SCALE GENOMIC DNA]</scope>
    <source>
        <strain evidence="11 12">NEG-M</strain>
    </source>
</reference>
<keyword evidence="5 8" id="KW-0547">Nucleotide-binding</keyword>
<keyword evidence="4" id="KW-0808">Transferase</keyword>
<evidence type="ECO:0000256" key="3">
    <source>
        <dbReference type="ARBA" id="ARBA00022527"/>
    </source>
</evidence>
<evidence type="ECO:0000313" key="12">
    <source>
        <dbReference type="Proteomes" id="UP000006671"/>
    </source>
</evidence>
<dbReference type="RefSeq" id="XP_002680515.1">
    <property type="nucleotide sequence ID" value="XM_002680469.1"/>
</dbReference>
<dbReference type="PROSITE" id="PS00108">
    <property type="entry name" value="PROTEIN_KINASE_ST"/>
    <property type="match status" value="1"/>
</dbReference>
<dbReference type="eggNOG" id="KOG0660">
    <property type="taxonomic scope" value="Eukaryota"/>
</dbReference>
<evidence type="ECO:0000256" key="1">
    <source>
        <dbReference type="ARBA" id="ARBA00001946"/>
    </source>
</evidence>
<dbReference type="SMART" id="SM00220">
    <property type="entry name" value="S_TKc"/>
    <property type="match status" value="1"/>
</dbReference>
<dbReference type="GeneID" id="8849541"/>
<organism evidence="12">
    <name type="scientific">Naegleria gruberi</name>
    <name type="common">Amoeba</name>
    <dbReference type="NCBI Taxonomy" id="5762"/>
    <lineage>
        <taxon>Eukaryota</taxon>
        <taxon>Discoba</taxon>
        <taxon>Heterolobosea</taxon>
        <taxon>Tetramitia</taxon>
        <taxon>Eutetramitia</taxon>
        <taxon>Vahlkampfiidae</taxon>
        <taxon>Naegleria</taxon>
    </lineage>
</organism>
<evidence type="ECO:0000256" key="5">
    <source>
        <dbReference type="ARBA" id="ARBA00022741"/>
    </source>
</evidence>
<dbReference type="PROSITE" id="PS00107">
    <property type="entry name" value="PROTEIN_KINASE_ATP"/>
    <property type="match status" value="1"/>
</dbReference>
<dbReference type="InterPro" id="IPR008352">
    <property type="entry name" value="MAPK_HOG-like"/>
</dbReference>
<dbReference type="AlphaFoldDB" id="D2V652"/>
<evidence type="ECO:0000256" key="7">
    <source>
        <dbReference type="ARBA" id="ARBA00022840"/>
    </source>
</evidence>
<evidence type="ECO:0000313" key="11">
    <source>
        <dbReference type="EMBL" id="EFC47771.1"/>
    </source>
</evidence>
<dbReference type="Gene3D" id="3.30.200.20">
    <property type="entry name" value="Phosphorylase Kinase, domain 1"/>
    <property type="match status" value="1"/>
</dbReference>
<evidence type="ECO:0000256" key="2">
    <source>
        <dbReference type="ARBA" id="ARBA00012411"/>
    </source>
</evidence>
<dbReference type="InterPro" id="IPR000719">
    <property type="entry name" value="Prot_kinase_dom"/>
</dbReference>
<dbReference type="SUPFAM" id="SSF56112">
    <property type="entry name" value="Protein kinase-like (PK-like)"/>
    <property type="match status" value="1"/>
</dbReference>
<dbReference type="InterPro" id="IPR050117">
    <property type="entry name" value="MAPK"/>
</dbReference>
<accession>D2V652</accession>
<dbReference type="OrthoDB" id="192887at2759"/>
<evidence type="ECO:0000256" key="9">
    <source>
        <dbReference type="RuleBase" id="RU000304"/>
    </source>
</evidence>
<dbReference type="InParanoid" id="D2V652"/>
<feature type="binding site" evidence="8">
    <location>
        <position position="66"/>
    </location>
    <ligand>
        <name>ATP</name>
        <dbReference type="ChEBI" id="CHEBI:30616"/>
    </ligand>
</feature>
<gene>
    <name evidence="11" type="ORF">NAEGRDRAFT_31331</name>
</gene>
<dbReference type="EMBL" id="GG738853">
    <property type="protein sequence ID" value="EFC47771.1"/>
    <property type="molecule type" value="Genomic_DNA"/>
</dbReference>
<name>D2V652_NAEGR</name>
<dbReference type="EC" id="2.7.11.24" evidence="2"/>
<feature type="domain" description="Protein kinase" evidence="10">
    <location>
        <begin position="36"/>
        <end position="323"/>
    </location>
</feature>
<sequence>MVDEDEHNGKQRGPPEKPVLQRYEVGENIFEVQTRYQLHYAIGQGAYGIVCSAQDTDLNEKVAIKKVFNIFEHDREFQKRVLREIKILKHFDHENIICLTDLVPPRSYDHFKDVYIVTDLMETDLRQIIKSEQKLSEEHIQYFIYQILRALKYMHSANVLHRDLKPQNLLLNSNCELKVCDFGLSRGIEPQNPVMSTPYVATRWYRAPELLLMWEQATKALDIWSVGCIMAELLGRKPFFPGNNYLHQLDLILDVMGTPPDSDVKGCEKGVTYLKQLPRRMGKDFRQIFPNASPMALDLLKKMLHFDPTKRITVQQALEHPYLANLHEPEDEPDCPPFDFSFEQEAEHGDLKRMLYNEIMDWNLQNNNLAGDAFIAGE</sequence>
<dbReference type="GO" id="GO:0004707">
    <property type="term" value="F:MAP kinase activity"/>
    <property type="evidence" value="ECO:0007669"/>
    <property type="project" value="UniProtKB-EC"/>
</dbReference>
<dbReference type="PROSITE" id="PS50011">
    <property type="entry name" value="PROTEIN_KINASE_DOM"/>
    <property type="match status" value="1"/>
</dbReference>
<dbReference type="FunFam" id="1.10.510.10:FF:000040">
    <property type="entry name" value="Mitogen-activated protein kinase"/>
    <property type="match status" value="1"/>
</dbReference>
<evidence type="ECO:0000259" key="10">
    <source>
        <dbReference type="PROSITE" id="PS50011"/>
    </source>
</evidence>